<dbReference type="CDD" id="cd14993">
    <property type="entry name" value="7tmA_CCKR-like"/>
    <property type="match status" value="1"/>
</dbReference>
<feature type="transmembrane region" description="Helical" evidence="11">
    <location>
        <begin position="143"/>
        <end position="171"/>
    </location>
</feature>
<keyword evidence="4 11" id="KW-1133">Transmembrane helix</keyword>
<evidence type="ECO:0000256" key="3">
    <source>
        <dbReference type="ARBA" id="ARBA00022692"/>
    </source>
</evidence>
<dbReference type="EnsemblMetazoa" id="XM_019915745.1">
    <property type="protein sequence ID" value="XP_019771304.1"/>
    <property type="gene ID" value="LOC109545202"/>
</dbReference>
<comment type="similarity">
    <text evidence="2 9">Belongs to the G-protein coupled receptor 1 family.</text>
</comment>
<dbReference type="PANTHER" id="PTHR45695">
    <property type="entry name" value="LEUCOKININ RECEPTOR-RELATED"/>
    <property type="match status" value="1"/>
</dbReference>
<evidence type="ECO:0000256" key="4">
    <source>
        <dbReference type="ARBA" id="ARBA00022989"/>
    </source>
</evidence>
<evidence type="ECO:0000256" key="5">
    <source>
        <dbReference type="ARBA" id="ARBA00023040"/>
    </source>
</evidence>
<feature type="domain" description="G-protein coupled receptors family 1 profile" evidence="12">
    <location>
        <begin position="43"/>
        <end position="302"/>
    </location>
</feature>
<name>A0AAR5QDK0_DENPD</name>
<dbReference type="SUPFAM" id="SSF81321">
    <property type="entry name" value="Family A G protein-coupled receptor-like"/>
    <property type="match status" value="1"/>
</dbReference>
<dbReference type="InterPro" id="IPR017452">
    <property type="entry name" value="GPCR_Rhodpsn_7TM"/>
</dbReference>
<dbReference type="AlphaFoldDB" id="A0AAR5QDK0"/>
<feature type="transmembrane region" description="Helical" evidence="11">
    <location>
        <begin position="30"/>
        <end position="52"/>
    </location>
</feature>
<dbReference type="PROSITE" id="PS00237">
    <property type="entry name" value="G_PROTEIN_RECEP_F1_1"/>
    <property type="match status" value="1"/>
</dbReference>
<organism evidence="13 14">
    <name type="scientific">Dendroctonus ponderosae</name>
    <name type="common">Mountain pine beetle</name>
    <dbReference type="NCBI Taxonomy" id="77166"/>
    <lineage>
        <taxon>Eukaryota</taxon>
        <taxon>Metazoa</taxon>
        <taxon>Ecdysozoa</taxon>
        <taxon>Arthropoda</taxon>
        <taxon>Hexapoda</taxon>
        <taxon>Insecta</taxon>
        <taxon>Pterygota</taxon>
        <taxon>Neoptera</taxon>
        <taxon>Endopterygota</taxon>
        <taxon>Coleoptera</taxon>
        <taxon>Polyphaga</taxon>
        <taxon>Cucujiformia</taxon>
        <taxon>Curculionidae</taxon>
        <taxon>Scolytinae</taxon>
        <taxon>Dendroctonus</taxon>
    </lineage>
</organism>
<dbReference type="GO" id="GO:0004983">
    <property type="term" value="F:neuropeptide Y receptor activity"/>
    <property type="evidence" value="ECO:0007669"/>
    <property type="project" value="InterPro"/>
</dbReference>
<evidence type="ECO:0000256" key="10">
    <source>
        <dbReference type="SAM" id="MobiDB-lite"/>
    </source>
</evidence>
<dbReference type="Pfam" id="PF00001">
    <property type="entry name" value="7tm_1"/>
    <property type="match status" value="1"/>
</dbReference>
<dbReference type="PRINTS" id="PR00237">
    <property type="entry name" value="GPCRRHODOPSN"/>
</dbReference>
<keyword evidence="8 9" id="KW-0807">Transducer</keyword>
<evidence type="ECO:0000256" key="9">
    <source>
        <dbReference type="RuleBase" id="RU000688"/>
    </source>
</evidence>
<evidence type="ECO:0000259" key="12">
    <source>
        <dbReference type="PROSITE" id="PS50262"/>
    </source>
</evidence>
<comment type="subcellular location">
    <subcellularLocation>
        <location evidence="1">Membrane</location>
        <topology evidence="1">Multi-pass membrane protein</topology>
    </subcellularLocation>
</comment>
<evidence type="ECO:0000256" key="6">
    <source>
        <dbReference type="ARBA" id="ARBA00023136"/>
    </source>
</evidence>
<reference evidence="14" key="1">
    <citation type="journal article" date="2013" name="Genome Biol.">
        <title>Draft genome of the mountain pine beetle, Dendroctonus ponderosae Hopkins, a major forest pest.</title>
        <authorList>
            <person name="Keeling C.I."/>
            <person name="Yuen M.M."/>
            <person name="Liao N.Y."/>
            <person name="Docking T.R."/>
            <person name="Chan S.K."/>
            <person name="Taylor G.A."/>
            <person name="Palmquist D.L."/>
            <person name="Jackman S.D."/>
            <person name="Nguyen A."/>
            <person name="Li M."/>
            <person name="Henderson H."/>
            <person name="Janes J.K."/>
            <person name="Zhao Y."/>
            <person name="Pandoh P."/>
            <person name="Moore R."/>
            <person name="Sperling F.A."/>
            <person name="Huber D.P."/>
            <person name="Birol I."/>
            <person name="Jones S.J."/>
            <person name="Bohlmann J."/>
        </authorList>
    </citation>
    <scope>NUCLEOTIDE SEQUENCE</scope>
</reference>
<keyword evidence="5 9" id="KW-0297">G-protein coupled receptor</keyword>
<feature type="transmembrane region" description="Helical" evidence="11">
    <location>
        <begin position="101"/>
        <end position="122"/>
    </location>
</feature>
<sequence>MNNTTDPVNNEYLTDDQIYEALKQNQFTVIGIYVFVFLVALVANLLLIIIVVKDRYMQNVTNYFLVNLSVADLLVTLICMPNAAWRAYTDAYNFGSVPCKIFVYLQCISVASSIFTITTMAIDRYLAIIRPFGLRYRCFNRTSTIIMIFALWTFSLILFLPNLWIAGLVHYYGDVTLCRMDYSNSPIPQDVIGVIWFIFMFAIPGCIMTIAYALMGKTLCSSLPPFDNNESACAQQRNRVMRSRKRVACILLLLAVVFAACWLPYHIMNLVMNITGHTEAESVNVYLLLLGHSNSALNPIIYCALSRNFRNSIKSLLKFKIRCRRKKHNPMNHWAADSSGSGFQVPANKALPLLNPPNDFGISRRQSSQKTRTCAV</sequence>
<evidence type="ECO:0000256" key="7">
    <source>
        <dbReference type="ARBA" id="ARBA00023170"/>
    </source>
</evidence>
<keyword evidence="14" id="KW-1185">Reference proteome</keyword>
<feature type="compositionally biased region" description="Polar residues" evidence="10">
    <location>
        <begin position="364"/>
        <end position="376"/>
    </location>
</feature>
<keyword evidence="3 9" id="KW-0812">Transmembrane</keyword>
<dbReference type="GeneID" id="109545202"/>
<dbReference type="SMART" id="SM01381">
    <property type="entry name" value="7TM_GPCR_Srsx"/>
    <property type="match status" value="1"/>
</dbReference>
<dbReference type="PRINTS" id="PR01012">
    <property type="entry name" value="NRPEPTIDEYR"/>
</dbReference>
<feature type="transmembrane region" description="Helical" evidence="11">
    <location>
        <begin position="64"/>
        <end position="85"/>
    </location>
</feature>
<dbReference type="PROSITE" id="PS50262">
    <property type="entry name" value="G_PROTEIN_RECEP_F1_2"/>
    <property type="match status" value="1"/>
</dbReference>
<evidence type="ECO:0000256" key="11">
    <source>
        <dbReference type="SAM" id="Phobius"/>
    </source>
</evidence>
<keyword evidence="6 11" id="KW-0472">Membrane</keyword>
<protein>
    <recommendedName>
        <fullName evidence="12">G-protein coupled receptors family 1 profile domain-containing protein</fullName>
    </recommendedName>
</protein>
<evidence type="ECO:0000256" key="8">
    <source>
        <dbReference type="ARBA" id="ARBA00023224"/>
    </source>
</evidence>
<proteinExistence type="inferred from homology"/>
<feature type="transmembrane region" description="Helical" evidence="11">
    <location>
        <begin position="191"/>
        <end position="214"/>
    </location>
</feature>
<dbReference type="Gene3D" id="1.20.1070.10">
    <property type="entry name" value="Rhodopsin 7-helix transmembrane proteins"/>
    <property type="match status" value="1"/>
</dbReference>
<feature type="region of interest" description="Disordered" evidence="10">
    <location>
        <begin position="356"/>
        <end position="376"/>
    </location>
</feature>
<dbReference type="InterPro" id="IPR000276">
    <property type="entry name" value="GPCR_Rhodpsn"/>
</dbReference>
<dbReference type="RefSeq" id="XP_048523352.1">
    <property type="nucleotide sequence ID" value="XM_048667395.1"/>
</dbReference>
<evidence type="ECO:0000256" key="1">
    <source>
        <dbReference type="ARBA" id="ARBA00004141"/>
    </source>
</evidence>
<evidence type="ECO:0000313" key="14">
    <source>
        <dbReference type="Proteomes" id="UP000019118"/>
    </source>
</evidence>
<feature type="transmembrane region" description="Helical" evidence="11">
    <location>
        <begin position="247"/>
        <end position="265"/>
    </location>
</feature>
<dbReference type="InterPro" id="IPR000611">
    <property type="entry name" value="NPY_rcpt"/>
</dbReference>
<dbReference type="KEGG" id="dpa:109545202"/>
<keyword evidence="7 9" id="KW-0675">Receptor</keyword>
<feature type="transmembrane region" description="Helical" evidence="11">
    <location>
        <begin position="285"/>
        <end position="305"/>
    </location>
</feature>
<dbReference type="PANTHER" id="PTHR45695:SF15">
    <property type="entry name" value="OPSIN RH2"/>
    <property type="match status" value="1"/>
</dbReference>
<reference evidence="13" key="2">
    <citation type="submission" date="2024-08" db="UniProtKB">
        <authorList>
            <consortium name="EnsemblMetazoa"/>
        </authorList>
    </citation>
    <scope>IDENTIFICATION</scope>
</reference>
<accession>A0AAR5QDK0</accession>
<dbReference type="GO" id="GO:0005886">
    <property type="term" value="C:plasma membrane"/>
    <property type="evidence" value="ECO:0007669"/>
    <property type="project" value="TreeGrafter"/>
</dbReference>
<dbReference type="Proteomes" id="UP000019118">
    <property type="component" value="Unassembled WGS sequence"/>
</dbReference>
<evidence type="ECO:0000313" key="13">
    <source>
        <dbReference type="EnsemblMetazoa" id="XP_019771304.1"/>
    </source>
</evidence>
<evidence type="ECO:0000256" key="2">
    <source>
        <dbReference type="ARBA" id="ARBA00010663"/>
    </source>
</evidence>